<dbReference type="EMBL" id="JBHSAQ010000001">
    <property type="protein sequence ID" value="MFC3956770.1"/>
    <property type="molecule type" value="Genomic_DNA"/>
</dbReference>
<gene>
    <name evidence="2" type="ORF">ACFOUR_00090</name>
</gene>
<accession>A0ABD5NJ74</accession>
<dbReference type="AlphaFoldDB" id="A0ABD5NJ74"/>
<organism evidence="2 3">
    <name type="scientific">Halovivax cerinus</name>
    <dbReference type="NCBI Taxonomy" id="1487865"/>
    <lineage>
        <taxon>Archaea</taxon>
        <taxon>Methanobacteriati</taxon>
        <taxon>Methanobacteriota</taxon>
        <taxon>Stenosarchaea group</taxon>
        <taxon>Halobacteria</taxon>
        <taxon>Halobacteriales</taxon>
        <taxon>Natrialbaceae</taxon>
        <taxon>Halovivax</taxon>
    </lineage>
</organism>
<protein>
    <recommendedName>
        <fullName evidence="4">Phosphate/sulfate permease</fullName>
    </recommendedName>
</protein>
<feature type="transmembrane region" description="Helical" evidence="1">
    <location>
        <begin position="176"/>
        <end position="196"/>
    </location>
</feature>
<keyword evidence="1" id="KW-0812">Transmembrane</keyword>
<feature type="transmembrane region" description="Helical" evidence="1">
    <location>
        <begin position="12"/>
        <end position="35"/>
    </location>
</feature>
<keyword evidence="1" id="KW-1133">Transmembrane helix</keyword>
<evidence type="ECO:0000313" key="2">
    <source>
        <dbReference type="EMBL" id="MFC3956770.1"/>
    </source>
</evidence>
<keyword evidence="1" id="KW-0472">Membrane</keyword>
<comment type="caution">
    <text evidence="2">The sequence shown here is derived from an EMBL/GenBank/DDBJ whole genome shotgun (WGS) entry which is preliminary data.</text>
</comment>
<dbReference type="Proteomes" id="UP001595846">
    <property type="component" value="Unassembled WGS sequence"/>
</dbReference>
<evidence type="ECO:0000313" key="3">
    <source>
        <dbReference type="Proteomes" id="UP001595846"/>
    </source>
</evidence>
<name>A0ABD5NJ74_9EURY</name>
<dbReference type="GeneID" id="73901366"/>
<sequence length="198" mass="20082">MLAERVGTNRWLVATAALCGVAIFFLGAGLTYTVVSLARTSVPASNAVIGYGYLHPFVQPVGGDAHLVASRPSVPRVPRALVSISAVSFVCLVGGAVHAVIGPGGRSRPVLATVALGAGYSATALLAAATLELEGGIFIGGGETLDPSSTALSSFVTAIAAGGLGRHLATTFDWRVVIVFLALPLGVLSCSFWQLVPI</sequence>
<feature type="transmembrane region" description="Helical" evidence="1">
    <location>
        <begin position="110"/>
        <end position="131"/>
    </location>
</feature>
<dbReference type="RefSeq" id="WP_256532289.1">
    <property type="nucleotide sequence ID" value="NZ_CP101824.1"/>
</dbReference>
<reference evidence="2 3" key="1">
    <citation type="journal article" date="2019" name="Int. J. Syst. Evol. Microbiol.">
        <title>The Global Catalogue of Microorganisms (GCM) 10K type strain sequencing project: providing services to taxonomists for standard genome sequencing and annotation.</title>
        <authorList>
            <consortium name="The Broad Institute Genomics Platform"/>
            <consortium name="The Broad Institute Genome Sequencing Center for Infectious Disease"/>
            <person name="Wu L."/>
            <person name="Ma J."/>
        </authorList>
    </citation>
    <scope>NUCLEOTIDE SEQUENCE [LARGE SCALE GENOMIC DNA]</scope>
    <source>
        <strain evidence="2 3">IBRC-M 10256</strain>
    </source>
</reference>
<keyword evidence="3" id="KW-1185">Reference proteome</keyword>
<evidence type="ECO:0008006" key="4">
    <source>
        <dbReference type="Google" id="ProtNLM"/>
    </source>
</evidence>
<feature type="transmembrane region" description="Helical" evidence="1">
    <location>
        <begin position="80"/>
        <end position="101"/>
    </location>
</feature>
<proteinExistence type="predicted"/>
<evidence type="ECO:0000256" key="1">
    <source>
        <dbReference type="SAM" id="Phobius"/>
    </source>
</evidence>
<feature type="transmembrane region" description="Helical" evidence="1">
    <location>
        <begin position="151"/>
        <end position="169"/>
    </location>
</feature>